<dbReference type="STRING" id="188477.A0A433TLV6"/>
<name>A0A433TLV6_ELYCH</name>
<evidence type="ECO:0000256" key="1">
    <source>
        <dbReference type="ARBA" id="ARBA00010701"/>
    </source>
</evidence>
<evidence type="ECO:0000256" key="2">
    <source>
        <dbReference type="ARBA" id="ARBA00022729"/>
    </source>
</evidence>
<evidence type="ECO:0000256" key="5">
    <source>
        <dbReference type="ARBA" id="ARBA00023098"/>
    </source>
</evidence>
<keyword evidence="9" id="KW-1185">Reference proteome</keyword>
<keyword evidence="3" id="KW-0378">Hydrolase</keyword>
<dbReference type="GO" id="GO:0016042">
    <property type="term" value="P:lipid catabolic process"/>
    <property type="evidence" value="ECO:0007669"/>
    <property type="project" value="UniProtKB-KW"/>
</dbReference>
<dbReference type="Proteomes" id="UP000271974">
    <property type="component" value="Unassembled WGS sequence"/>
</dbReference>
<dbReference type="GO" id="GO:0016787">
    <property type="term" value="F:hydrolase activity"/>
    <property type="evidence" value="ECO:0007669"/>
    <property type="project" value="UniProtKB-KW"/>
</dbReference>
<keyword evidence="6" id="KW-0325">Glycoprotein</keyword>
<reference evidence="8 9" key="1">
    <citation type="submission" date="2019-01" db="EMBL/GenBank/DDBJ databases">
        <title>A draft genome assembly of the solar-powered sea slug Elysia chlorotica.</title>
        <authorList>
            <person name="Cai H."/>
            <person name="Li Q."/>
            <person name="Fang X."/>
            <person name="Li J."/>
            <person name="Curtis N.E."/>
            <person name="Altenburger A."/>
            <person name="Shibata T."/>
            <person name="Feng M."/>
            <person name="Maeda T."/>
            <person name="Schwartz J.A."/>
            <person name="Shigenobu S."/>
            <person name="Lundholm N."/>
            <person name="Nishiyama T."/>
            <person name="Yang H."/>
            <person name="Hasebe M."/>
            <person name="Li S."/>
            <person name="Pierce S.K."/>
            <person name="Wang J."/>
        </authorList>
    </citation>
    <scope>NUCLEOTIDE SEQUENCE [LARGE SCALE GENOMIC DNA]</scope>
    <source>
        <strain evidence="8">EC2010</strain>
        <tissue evidence="8">Whole organism of an adult</tissue>
    </source>
</reference>
<proteinExistence type="inferred from homology"/>
<comment type="similarity">
    <text evidence="1">Belongs to the AB hydrolase superfamily. Lipase family.</text>
</comment>
<evidence type="ECO:0000259" key="7">
    <source>
        <dbReference type="Pfam" id="PF00561"/>
    </source>
</evidence>
<dbReference type="InterPro" id="IPR000073">
    <property type="entry name" value="AB_hydrolase_1"/>
</dbReference>
<keyword evidence="4" id="KW-0442">Lipid degradation</keyword>
<evidence type="ECO:0000256" key="6">
    <source>
        <dbReference type="ARBA" id="ARBA00023180"/>
    </source>
</evidence>
<gene>
    <name evidence="8" type="ORF">EGW08_009674</name>
</gene>
<organism evidence="8 9">
    <name type="scientific">Elysia chlorotica</name>
    <name type="common">Eastern emerald elysia</name>
    <name type="synonym">Sea slug</name>
    <dbReference type="NCBI Taxonomy" id="188477"/>
    <lineage>
        <taxon>Eukaryota</taxon>
        <taxon>Metazoa</taxon>
        <taxon>Spiralia</taxon>
        <taxon>Lophotrochozoa</taxon>
        <taxon>Mollusca</taxon>
        <taxon>Gastropoda</taxon>
        <taxon>Heterobranchia</taxon>
        <taxon>Euthyneura</taxon>
        <taxon>Panpulmonata</taxon>
        <taxon>Sacoglossa</taxon>
        <taxon>Placobranchoidea</taxon>
        <taxon>Plakobranchidae</taxon>
        <taxon>Elysia</taxon>
    </lineage>
</organism>
<evidence type="ECO:0000313" key="9">
    <source>
        <dbReference type="Proteomes" id="UP000271974"/>
    </source>
</evidence>
<dbReference type="SUPFAM" id="SSF53474">
    <property type="entry name" value="alpha/beta-Hydrolases"/>
    <property type="match status" value="1"/>
</dbReference>
<dbReference type="AlphaFoldDB" id="A0A433TLV6"/>
<comment type="caution">
    <text evidence="8">The sequence shown here is derived from an EMBL/GenBank/DDBJ whole genome shotgun (WGS) entry which is preliminary data.</text>
</comment>
<dbReference type="EMBL" id="RQTK01000281">
    <property type="protein sequence ID" value="RUS82544.1"/>
    <property type="molecule type" value="Genomic_DNA"/>
</dbReference>
<dbReference type="Pfam" id="PF00561">
    <property type="entry name" value="Abhydrolase_1"/>
    <property type="match status" value="1"/>
</dbReference>
<dbReference type="Gene3D" id="3.40.50.1820">
    <property type="entry name" value="alpha/beta hydrolase"/>
    <property type="match status" value="1"/>
</dbReference>
<dbReference type="PANTHER" id="PTHR11005">
    <property type="entry name" value="LYSOSOMAL ACID LIPASE-RELATED"/>
    <property type="match status" value="1"/>
</dbReference>
<accession>A0A433TLV6</accession>
<evidence type="ECO:0000256" key="3">
    <source>
        <dbReference type="ARBA" id="ARBA00022801"/>
    </source>
</evidence>
<dbReference type="OrthoDB" id="9974421at2759"/>
<dbReference type="FunFam" id="3.40.50.1820:FF:000057">
    <property type="entry name" value="Lipase"/>
    <property type="match status" value="1"/>
</dbReference>
<keyword evidence="2" id="KW-0732">Signal</keyword>
<evidence type="ECO:0000256" key="4">
    <source>
        <dbReference type="ARBA" id="ARBA00022963"/>
    </source>
</evidence>
<keyword evidence="5" id="KW-0443">Lipid metabolism</keyword>
<dbReference type="InterPro" id="IPR029058">
    <property type="entry name" value="AB_hydrolase_fold"/>
</dbReference>
<protein>
    <recommendedName>
        <fullName evidence="7">AB hydrolase-1 domain-containing protein</fullName>
    </recommendedName>
</protein>
<sequence length="311" mass="34750">WLLNPPDQSLPFVLADAGVDVWLGNNRGNSHSKRHVTLDPDQREFWDFSWEEMAQYDLPAEINYVLGKTGDKQLYYIGYSQGSAIGFAKFSEDQELAKKIKHFIALAPVARVGSIKSALRLLAPFSGQINTFLNMFGGGAVDTSPTIIKTLSAFMCGTGLGETLCMHGLTPLVGDMNCKSINKSKIDVYQAHSMSSTSAKTLMHWAQMVKSKRFQHFDYGAKENYWRYGQSKPLLYHPANIKVPVTMFSGGKDTLSDPKDVAWLLTQVNVTGHTNIPWYNHLSLVLGYDAKDYMYPDLVPIITGKPWISDN</sequence>
<evidence type="ECO:0000313" key="8">
    <source>
        <dbReference type="EMBL" id="RUS82544.1"/>
    </source>
</evidence>
<feature type="non-terminal residue" evidence="8">
    <location>
        <position position="1"/>
    </location>
</feature>
<feature type="domain" description="AB hydrolase-1" evidence="7">
    <location>
        <begin position="14"/>
        <end position="268"/>
    </location>
</feature>